<dbReference type="InterPro" id="IPR016187">
    <property type="entry name" value="CTDL_fold"/>
</dbReference>
<evidence type="ECO:0000256" key="2">
    <source>
        <dbReference type="SAM" id="Coils"/>
    </source>
</evidence>
<dbReference type="InterPro" id="IPR016186">
    <property type="entry name" value="C-type_lectin-like/link_sf"/>
</dbReference>
<comment type="subcellular location">
    <subcellularLocation>
        <location evidence="1">Cell membrane</location>
        <topology evidence="1">Single-pass type II membrane protein</topology>
    </subcellularLocation>
</comment>
<dbReference type="Gene3D" id="3.10.100.10">
    <property type="entry name" value="Mannose-Binding Protein A, subunit A"/>
    <property type="match status" value="1"/>
</dbReference>
<dbReference type="PANTHER" id="PTHR45710:SF8">
    <property type="entry name" value="RERATING FAMILY MEMBER 4"/>
    <property type="match status" value="1"/>
</dbReference>
<feature type="coiled-coil region" evidence="2">
    <location>
        <begin position="76"/>
        <end position="117"/>
    </location>
</feature>
<dbReference type="SUPFAM" id="SSF56436">
    <property type="entry name" value="C-type lectin-like"/>
    <property type="match status" value="1"/>
</dbReference>
<evidence type="ECO:0000313" key="5">
    <source>
        <dbReference type="Proteomes" id="UP000324091"/>
    </source>
</evidence>
<evidence type="ECO:0000313" key="4">
    <source>
        <dbReference type="EMBL" id="TWW72158.1"/>
    </source>
</evidence>
<dbReference type="AlphaFoldDB" id="A0A5C6NZC2"/>
<organism evidence="4 5">
    <name type="scientific">Takifugu flavidus</name>
    <name type="common">sansaifugu</name>
    <dbReference type="NCBI Taxonomy" id="433684"/>
    <lineage>
        <taxon>Eukaryota</taxon>
        <taxon>Metazoa</taxon>
        <taxon>Chordata</taxon>
        <taxon>Craniata</taxon>
        <taxon>Vertebrata</taxon>
        <taxon>Euteleostomi</taxon>
        <taxon>Actinopterygii</taxon>
        <taxon>Neopterygii</taxon>
        <taxon>Teleostei</taxon>
        <taxon>Neoteleostei</taxon>
        <taxon>Acanthomorphata</taxon>
        <taxon>Eupercaria</taxon>
        <taxon>Tetraodontiformes</taxon>
        <taxon>Tetradontoidea</taxon>
        <taxon>Tetraodontidae</taxon>
        <taxon>Takifugu</taxon>
    </lineage>
</organism>
<evidence type="ECO:0000256" key="1">
    <source>
        <dbReference type="ARBA" id="ARBA00004401"/>
    </source>
</evidence>
<proteinExistence type="predicted"/>
<dbReference type="InterPro" id="IPR050828">
    <property type="entry name" value="C-type_lectin/matrix_domain"/>
</dbReference>
<dbReference type="PANTHER" id="PTHR45710">
    <property type="entry name" value="C-TYPE LECTIN DOMAIN-CONTAINING PROTEIN 180"/>
    <property type="match status" value="1"/>
</dbReference>
<reference evidence="4 5" key="1">
    <citation type="submission" date="2019-04" db="EMBL/GenBank/DDBJ databases">
        <title>Chromosome genome assembly for Takifugu flavidus.</title>
        <authorList>
            <person name="Xiao S."/>
        </authorList>
    </citation>
    <scope>NUCLEOTIDE SEQUENCE [LARGE SCALE GENOMIC DNA]</scope>
    <source>
        <strain evidence="4">HTHZ2018</strain>
        <tissue evidence="4">Muscle</tissue>
    </source>
</reference>
<dbReference type="Pfam" id="PF00059">
    <property type="entry name" value="Lectin_C"/>
    <property type="match status" value="1"/>
</dbReference>
<evidence type="ECO:0000259" key="3">
    <source>
        <dbReference type="PROSITE" id="PS50041"/>
    </source>
</evidence>
<dbReference type="EMBL" id="RHFK02000008">
    <property type="protein sequence ID" value="TWW72158.1"/>
    <property type="molecule type" value="Genomic_DNA"/>
</dbReference>
<dbReference type="GO" id="GO:0005886">
    <property type="term" value="C:plasma membrane"/>
    <property type="evidence" value="ECO:0007669"/>
    <property type="project" value="UniProtKB-SubCell"/>
</dbReference>
<feature type="domain" description="C-type lectin" evidence="3">
    <location>
        <begin position="127"/>
        <end position="245"/>
    </location>
</feature>
<comment type="caution">
    <text evidence="4">The sequence shown here is derived from an EMBL/GenBank/DDBJ whole genome shotgun (WGS) entry which is preliminary data.</text>
</comment>
<accession>A0A5C6NZC2</accession>
<keyword evidence="5" id="KW-1185">Reference proteome</keyword>
<protein>
    <submittedName>
        <fullName evidence="4">CD209 antigen-like protein C DC-SIGN-related protein 2</fullName>
    </submittedName>
</protein>
<dbReference type="Proteomes" id="UP000324091">
    <property type="component" value="Chromosome 16"/>
</dbReference>
<keyword evidence="2" id="KW-0175">Coiled coil</keyword>
<gene>
    <name evidence="4" type="ORF">D4764_16G0006550</name>
</gene>
<sequence length="258" mass="29349">MENFQRRNLDSIKGQFFHYLESCRQGAKARQGSLHDTHAAAAELLGGLDDLMSNHSNVVEARDTAKSALDTAVQNHAQMKKQITELKVINDKYQRQMEAMEKEKASLKANYTALVESCGCPSRWTHFMSSCYLFSTAENQKLKKNWDDSREDCIRREADLVIVDSPEEQTFVSHNIESLIGSKPFWDSSFWLGLRDTEIEGTWVWLNNVTEVEQSTCQSWIRVRIHGGREEGPGLDSDVQAEGSWVWICNVTQELGKG</sequence>
<dbReference type="PROSITE" id="PS50041">
    <property type="entry name" value="C_TYPE_LECTIN_2"/>
    <property type="match status" value="1"/>
</dbReference>
<name>A0A5C6NZC2_9TELE</name>
<dbReference type="SMART" id="SM00034">
    <property type="entry name" value="CLECT"/>
    <property type="match status" value="1"/>
</dbReference>
<dbReference type="InterPro" id="IPR001304">
    <property type="entry name" value="C-type_lectin-like"/>
</dbReference>